<dbReference type="AlphaFoldDB" id="A0A0A9HV76"/>
<reference evidence="1" key="1">
    <citation type="submission" date="2014-09" db="EMBL/GenBank/DDBJ databases">
        <authorList>
            <person name="Magalhaes I.L.F."/>
            <person name="Oliveira U."/>
            <person name="Santos F.R."/>
            <person name="Vidigal T.H.D.A."/>
            <person name="Brescovit A.D."/>
            <person name="Santos A.J."/>
        </authorList>
    </citation>
    <scope>NUCLEOTIDE SEQUENCE</scope>
    <source>
        <tissue evidence="1">Shoot tissue taken approximately 20 cm above the soil surface</tissue>
    </source>
</reference>
<accession>A0A0A9HV76</accession>
<name>A0A0A9HV76_ARUDO</name>
<protein>
    <submittedName>
        <fullName evidence="1">Uncharacterized protein</fullName>
    </submittedName>
</protein>
<reference evidence="1" key="2">
    <citation type="journal article" date="2015" name="Data Brief">
        <title>Shoot transcriptome of the giant reed, Arundo donax.</title>
        <authorList>
            <person name="Barrero R.A."/>
            <person name="Guerrero F.D."/>
            <person name="Moolhuijzen P."/>
            <person name="Goolsby J.A."/>
            <person name="Tidwell J."/>
            <person name="Bellgard S.E."/>
            <person name="Bellgard M.I."/>
        </authorList>
    </citation>
    <scope>NUCLEOTIDE SEQUENCE</scope>
    <source>
        <tissue evidence="1">Shoot tissue taken approximately 20 cm above the soil surface</tissue>
    </source>
</reference>
<evidence type="ECO:0000313" key="1">
    <source>
        <dbReference type="EMBL" id="JAE39724.1"/>
    </source>
</evidence>
<dbReference type="EMBL" id="GBRH01158172">
    <property type="protein sequence ID" value="JAE39724.1"/>
    <property type="molecule type" value="Transcribed_RNA"/>
</dbReference>
<organism evidence="1">
    <name type="scientific">Arundo donax</name>
    <name type="common">Giant reed</name>
    <name type="synonym">Donax arundinaceus</name>
    <dbReference type="NCBI Taxonomy" id="35708"/>
    <lineage>
        <taxon>Eukaryota</taxon>
        <taxon>Viridiplantae</taxon>
        <taxon>Streptophyta</taxon>
        <taxon>Embryophyta</taxon>
        <taxon>Tracheophyta</taxon>
        <taxon>Spermatophyta</taxon>
        <taxon>Magnoliopsida</taxon>
        <taxon>Liliopsida</taxon>
        <taxon>Poales</taxon>
        <taxon>Poaceae</taxon>
        <taxon>PACMAD clade</taxon>
        <taxon>Arundinoideae</taxon>
        <taxon>Arundineae</taxon>
        <taxon>Arundo</taxon>
    </lineage>
</organism>
<sequence length="118" mass="13187">MISSTISTASSGVHNQADLVSVDSQNFLVVEVFSLGIGNKWGFAKAEEIRFAGRKKKKFPYCWLLPVPISVFIASSQIRNSLDCYRKELVISGNFVNMTNYRVLPLGSFSCYIYATTF</sequence>
<proteinExistence type="predicted"/>